<comment type="cofactor">
    <cofactor evidence="11">
        <name>Zn(2+)</name>
        <dbReference type="ChEBI" id="CHEBI:29105"/>
    </cofactor>
    <text evidence="11">Binds 2 Zn(2+) ions per monomer.</text>
</comment>
<dbReference type="HAMAP" id="MF_01152">
    <property type="entry name" value="DnaJ"/>
    <property type="match status" value="1"/>
</dbReference>
<comment type="similarity">
    <text evidence="9 11">Belongs to the DnaJ family.</text>
</comment>
<evidence type="ECO:0000256" key="5">
    <source>
        <dbReference type="ARBA" id="ARBA00022771"/>
    </source>
</evidence>
<dbReference type="Gene3D" id="2.10.230.10">
    <property type="entry name" value="Heat shock protein DnaJ, cysteine-rich domain"/>
    <property type="match status" value="1"/>
</dbReference>
<sequence>MVQIDFYELLGIERTADDRTIKSAYRRLAMECHPDRTGGCKDNEARFKEITAAYDCLKDPQKRAAYDRFGHAAFQNGGGGGNPFGQQGFDGFSDIFSSIFGEFMDPRGQRQNAGRGADLRYDLELTLEEAFAGKEARLEVETLARCGGCEGRGSRGDARAATCSTCGGMGKVRAQQGFFMVERLCPGCQGSGQVIADPCLACEGEGRTLSQRTLNVQIPAGVDEGTRIRVAGEGEAGIRGAGAGDLYIFVHMKRHPIFEREGTTLVADCPVSFTAAALGGAMTICGVDGKPVEMKIPPGIQSGEQLRQRGVGMTILNGRGRGDLVARIHVETPTRLSAKQKELLAAFRDTETGEECPASRSFFTRIKDMLGA</sequence>
<dbReference type="Pfam" id="PF00684">
    <property type="entry name" value="DnaJ_CXXCXGXG"/>
    <property type="match status" value="1"/>
</dbReference>
<dbReference type="InterPro" id="IPR036869">
    <property type="entry name" value="J_dom_sf"/>
</dbReference>
<dbReference type="Proteomes" id="UP000274661">
    <property type="component" value="Unassembled WGS sequence"/>
</dbReference>
<feature type="binding site" evidence="11">
    <location>
        <position position="149"/>
    </location>
    <ligand>
        <name>Zn(2+)</name>
        <dbReference type="ChEBI" id="CHEBI:29105"/>
        <label>1</label>
    </ligand>
</feature>
<feature type="repeat" description="CXXCXGXG motif" evidence="11">
    <location>
        <begin position="146"/>
        <end position="153"/>
    </location>
</feature>
<evidence type="ECO:0000256" key="6">
    <source>
        <dbReference type="ARBA" id="ARBA00022833"/>
    </source>
</evidence>
<dbReference type="SUPFAM" id="SSF57938">
    <property type="entry name" value="DnaJ/Hsp40 cysteine-rich domain"/>
    <property type="match status" value="1"/>
</dbReference>
<dbReference type="SUPFAM" id="SSF49493">
    <property type="entry name" value="HSP40/DnaJ peptide-binding domain"/>
    <property type="match status" value="2"/>
</dbReference>
<evidence type="ECO:0000256" key="4">
    <source>
        <dbReference type="ARBA" id="ARBA00022737"/>
    </source>
</evidence>
<comment type="subcellular location">
    <subcellularLocation>
        <location evidence="11">Cytoplasm</location>
    </subcellularLocation>
</comment>
<dbReference type="GO" id="GO:0006260">
    <property type="term" value="P:DNA replication"/>
    <property type="evidence" value="ECO:0007669"/>
    <property type="project" value="UniProtKB-KW"/>
</dbReference>
<dbReference type="CDD" id="cd10719">
    <property type="entry name" value="DnaJ_zf"/>
    <property type="match status" value="1"/>
</dbReference>
<keyword evidence="1 11" id="KW-0963">Cytoplasm</keyword>
<evidence type="ECO:0000313" key="16">
    <source>
        <dbReference type="Proteomes" id="UP000274661"/>
    </source>
</evidence>
<feature type="repeat" description="CXXCXGXG motif" evidence="11">
    <location>
        <begin position="199"/>
        <end position="206"/>
    </location>
</feature>
<dbReference type="GO" id="GO:0031072">
    <property type="term" value="F:heat shock protein binding"/>
    <property type="evidence" value="ECO:0007669"/>
    <property type="project" value="InterPro"/>
</dbReference>
<dbReference type="InterPro" id="IPR002939">
    <property type="entry name" value="DnaJ_C"/>
</dbReference>
<dbReference type="FunFam" id="2.10.230.10:FF:000002">
    <property type="entry name" value="Molecular chaperone DnaJ"/>
    <property type="match status" value="1"/>
</dbReference>
<feature type="repeat" description="CXXCXGXG motif" evidence="11">
    <location>
        <begin position="185"/>
        <end position="192"/>
    </location>
</feature>
<dbReference type="Gene3D" id="2.60.260.20">
    <property type="entry name" value="Urease metallochaperone UreE, N-terminal domain"/>
    <property type="match status" value="2"/>
</dbReference>
<dbReference type="PROSITE" id="PS51188">
    <property type="entry name" value="ZF_CR"/>
    <property type="match status" value="1"/>
</dbReference>
<dbReference type="CDD" id="cd10747">
    <property type="entry name" value="DnaJ_C"/>
    <property type="match status" value="1"/>
</dbReference>
<dbReference type="FunFam" id="2.60.260.20:FF:000005">
    <property type="entry name" value="Chaperone protein dnaJ 1, mitochondrial"/>
    <property type="match status" value="1"/>
</dbReference>
<accession>A0A3R9YNP0</accession>
<evidence type="ECO:0000256" key="12">
    <source>
        <dbReference type="PROSITE-ProRule" id="PRU00546"/>
    </source>
</evidence>
<feature type="binding site" evidence="11">
    <location>
        <position position="202"/>
    </location>
    <ligand>
        <name>Zn(2+)</name>
        <dbReference type="ChEBI" id="CHEBI:29105"/>
        <label>1</label>
    </ligand>
</feature>
<evidence type="ECO:0000259" key="13">
    <source>
        <dbReference type="PROSITE" id="PS50076"/>
    </source>
</evidence>
<dbReference type="SMART" id="SM00271">
    <property type="entry name" value="DnaJ"/>
    <property type="match status" value="1"/>
</dbReference>
<evidence type="ECO:0000256" key="10">
    <source>
        <dbReference type="ARBA" id="ARBA00067609"/>
    </source>
</evidence>
<dbReference type="SUPFAM" id="SSF46565">
    <property type="entry name" value="Chaperone J-domain"/>
    <property type="match status" value="1"/>
</dbReference>
<feature type="repeat" description="CXXCXGXG motif" evidence="11">
    <location>
        <begin position="163"/>
        <end position="170"/>
    </location>
</feature>
<feature type="binding site" evidence="11">
    <location>
        <position position="185"/>
    </location>
    <ligand>
        <name>Zn(2+)</name>
        <dbReference type="ChEBI" id="CHEBI:29105"/>
        <label>2</label>
    </ligand>
</feature>
<dbReference type="Pfam" id="PF00226">
    <property type="entry name" value="DnaJ"/>
    <property type="match status" value="1"/>
</dbReference>
<evidence type="ECO:0000256" key="9">
    <source>
        <dbReference type="ARBA" id="ARBA00061004"/>
    </source>
</evidence>
<dbReference type="PROSITE" id="PS00636">
    <property type="entry name" value="DNAJ_1"/>
    <property type="match status" value="1"/>
</dbReference>
<dbReference type="InterPro" id="IPR018253">
    <property type="entry name" value="DnaJ_domain_CS"/>
</dbReference>
<dbReference type="InterPro" id="IPR001305">
    <property type="entry name" value="HSP_DnaJ_Cys-rich_dom"/>
</dbReference>
<evidence type="ECO:0000256" key="8">
    <source>
        <dbReference type="ARBA" id="ARBA00023186"/>
    </source>
</evidence>
<keyword evidence="5 11" id="KW-0863">Zinc-finger</keyword>
<dbReference type="CDD" id="cd06257">
    <property type="entry name" value="DnaJ"/>
    <property type="match status" value="1"/>
</dbReference>
<dbReference type="InterPro" id="IPR036410">
    <property type="entry name" value="HSP_DnaJ_Cys-rich_dom_sf"/>
</dbReference>
<dbReference type="PANTHER" id="PTHR43096:SF48">
    <property type="entry name" value="CHAPERONE PROTEIN DNAJ"/>
    <property type="match status" value="1"/>
</dbReference>
<dbReference type="Gene3D" id="1.10.287.110">
    <property type="entry name" value="DnaJ domain"/>
    <property type="match status" value="1"/>
</dbReference>
<evidence type="ECO:0000256" key="1">
    <source>
        <dbReference type="ARBA" id="ARBA00022490"/>
    </source>
</evidence>
<protein>
    <recommendedName>
        <fullName evidence="10 11">Chaperone protein DnaJ</fullName>
    </recommendedName>
</protein>
<dbReference type="NCBIfam" id="TIGR02349">
    <property type="entry name" value="DnaJ_bact"/>
    <property type="match status" value="1"/>
</dbReference>
<keyword evidence="3 11" id="KW-0479">Metal-binding</keyword>
<keyword evidence="16" id="KW-1185">Reference proteome</keyword>
<dbReference type="GO" id="GO:0008270">
    <property type="term" value="F:zinc ion binding"/>
    <property type="evidence" value="ECO:0007669"/>
    <property type="project" value="UniProtKB-UniRule"/>
</dbReference>
<proteinExistence type="inferred from homology"/>
<dbReference type="NCBIfam" id="NF008035">
    <property type="entry name" value="PRK10767.1"/>
    <property type="match status" value="1"/>
</dbReference>
<feature type="binding site" evidence="11">
    <location>
        <position position="199"/>
    </location>
    <ligand>
        <name>Zn(2+)</name>
        <dbReference type="ChEBI" id="CHEBI:29105"/>
        <label>1</label>
    </ligand>
</feature>
<dbReference type="GO" id="GO:0005737">
    <property type="term" value="C:cytoplasm"/>
    <property type="evidence" value="ECO:0007669"/>
    <property type="project" value="UniProtKB-SubCell"/>
</dbReference>
<keyword evidence="2 11" id="KW-0235">DNA replication</keyword>
<name>A0A3R9YNP0_9SPHN</name>
<feature type="zinc finger region" description="CR-type" evidence="12">
    <location>
        <begin position="133"/>
        <end position="211"/>
    </location>
</feature>
<comment type="domain">
    <text evidence="11">The J domain is necessary and sufficient to stimulate DnaK ATPase activity. Zinc center 1 plays an important role in the autonomous, DnaK-independent chaperone activity of DnaJ. Zinc center 2 is essential for interaction with DnaK and for DnaJ activity.</text>
</comment>
<keyword evidence="4 11" id="KW-0677">Repeat</keyword>
<evidence type="ECO:0000256" key="3">
    <source>
        <dbReference type="ARBA" id="ARBA00022723"/>
    </source>
</evidence>
<evidence type="ECO:0000256" key="11">
    <source>
        <dbReference type="HAMAP-Rule" id="MF_01152"/>
    </source>
</evidence>
<feature type="binding site" evidence="11">
    <location>
        <position position="163"/>
    </location>
    <ligand>
        <name>Zn(2+)</name>
        <dbReference type="ChEBI" id="CHEBI:29105"/>
        <label>2</label>
    </ligand>
</feature>
<comment type="function">
    <text evidence="11">Participates actively in the response to hyperosmotic and heat shock by preventing the aggregation of stress-denatured proteins and by disaggregating proteins, also in an autonomous, DnaK-independent fashion. Unfolded proteins bind initially to DnaJ; upon interaction with the DnaJ-bound protein, DnaK hydrolyzes its bound ATP, resulting in the formation of a stable complex. GrpE releases ADP from DnaK; ATP binding to DnaK triggers the release of the substrate protein, thus completing the reaction cycle. Several rounds of ATP-dependent interactions between DnaJ, DnaK and GrpE are required for fully efficient folding. Also involved, together with DnaK and GrpE, in the DNA replication of plasmids through activation of initiation proteins.</text>
</comment>
<dbReference type="PROSITE" id="PS50076">
    <property type="entry name" value="DNAJ_2"/>
    <property type="match status" value="1"/>
</dbReference>
<dbReference type="AlphaFoldDB" id="A0A3R9YNP0"/>
<dbReference type="GO" id="GO:0009408">
    <property type="term" value="P:response to heat"/>
    <property type="evidence" value="ECO:0007669"/>
    <property type="project" value="InterPro"/>
</dbReference>
<dbReference type="GO" id="GO:0042026">
    <property type="term" value="P:protein refolding"/>
    <property type="evidence" value="ECO:0007669"/>
    <property type="project" value="TreeGrafter"/>
</dbReference>
<keyword evidence="8 11" id="KW-0143">Chaperone</keyword>
<dbReference type="PANTHER" id="PTHR43096">
    <property type="entry name" value="DNAJ HOMOLOG 1, MITOCHONDRIAL-RELATED"/>
    <property type="match status" value="1"/>
</dbReference>
<dbReference type="InterPro" id="IPR001623">
    <property type="entry name" value="DnaJ_domain"/>
</dbReference>
<feature type="domain" description="J" evidence="13">
    <location>
        <begin position="5"/>
        <end position="70"/>
    </location>
</feature>
<evidence type="ECO:0000256" key="2">
    <source>
        <dbReference type="ARBA" id="ARBA00022705"/>
    </source>
</evidence>
<dbReference type="OrthoDB" id="9779889at2"/>
<keyword evidence="7 11" id="KW-0346">Stress response</keyword>
<comment type="subunit">
    <text evidence="11">Homodimer.</text>
</comment>
<keyword evidence="6 11" id="KW-0862">Zinc</keyword>
<dbReference type="Pfam" id="PF01556">
    <property type="entry name" value="DnaJ_C"/>
    <property type="match status" value="1"/>
</dbReference>
<dbReference type="EMBL" id="RWJF01000001">
    <property type="protein sequence ID" value="RST31898.1"/>
    <property type="molecule type" value="Genomic_DNA"/>
</dbReference>
<comment type="caution">
    <text evidence="15">The sequence shown here is derived from an EMBL/GenBank/DDBJ whole genome shotgun (WGS) entry which is preliminary data.</text>
</comment>
<evidence type="ECO:0000256" key="7">
    <source>
        <dbReference type="ARBA" id="ARBA00023016"/>
    </source>
</evidence>
<dbReference type="GO" id="GO:0051082">
    <property type="term" value="F:unfolded protein binding"/>
    <property type="evidence" value="ECO:0007669"/>
    <property type="project" value="UniProtKB-UniRule"/>
</dbReference>
<dbReference type="RefSeq" id="WP_126719837.1">
    <property type="nucleotide sequence ID" value="NZ_RWJF01000001.1"/>
</dbReference>
<organism evidence="15 16">
    <name type="scientific">Sphingomonas ginkgonis</name>
    <dbReference type="NCBI Taxonomy" id="2315330"/>
    <lineage>
        <taxon>Bacteria</taxon>
        <taxon>Pseudomonadati</taxon>
        <taxon>Pseudomonadota</taxon>
        <taxon>Alphaproteobacteria</taxon>
        <taxon>Sphingomonadales</taxon>
        <taxon>Sphingomonadaceae</taxon>
        <taxon>Sphingomonas</taxon>
    </lineage>
</organism>
<dbReference type="GO" id="GO:0005524">
    <property type="term" value="F:ATP binding"/>
    <property type="evidence" value="ECO:0007669"/>
    <property type="project" value="InterPro"/>
</dbReference>
<gene>
    <name evidence="11 15" type="primary">dnaJ</name>
    <name evidence="15" type="ORF">HMF7854_14400</name>
</gene>
<reference evidence="15 16" key="1">
    <citation type="submission" date="2018-12" db="EMBL/GenBank/DDBJ databases">
        <title>Sphingomonas sp. HMF7854 Genome sequencing and assembly.</title>
        <authorList>
            <person name="Cha I."/>
            <person name="Kang H."/>
            <person name="Kim H."/>
            <person name="Kang J."/>
            <person name="Joh K."/>
        </authorList>
    </citation>
    <scope>NUCLEOTIDE SEQUENCE [LARGE SCALE GENOMIC DNA]</scope>
    <source>
        <strain evidence="15 16">HMF7854</strain>
    </source>
</reference>
<evidence type="ECO:0000313" key="15">
    <source>
        <dbReference type="EMBL" id="RST31898.1"/>
    </source>
</evidence>
<feature type="binding site" evidence="11">
    <location>
        <position position="188"/>
    </location>
    <ligand>
        <name>Zn(2+)</name>
        <dbReference type="ChEBI" id="CHEBI:29105"/>
        <label>2</label>
    </ligand>
</feature>
<dbReference type="PRINTS" id="PR00625">
    <property type="entry name" value="JDOMAIN"/>
</dbReference>
<feature type="domain" description="CR-type" evidence="14">
    <location>
        <begin position="133"/>
        <end position="211"/>
    </location>
</feature>
<evidence type="ECO:0000259" key="14">
    <source>
        <dbReference type="PROSITE" id="PS51188"/>
    </source>
</evidence>
<feature type="binding site" evidence="11">
    <location>
        <position position="166"/>
    </location>
    <ligand>
        <name>Zn(2+)</name>
        <dbReference type="ChEBI" id="CHEBI:29105"/>
        <label>2</label>
    </ligand>
</feature>
<dbReference type="InterPro" id="IPR012724">
    <property type="entry name" value="DnaJ"/>
</dbReference>
<feature type="binding site" evidence="11">
    <location>
        <position position="146"/>
    </location>
    <ligand>
        <name>Zn(2+)</name>
        <dbReference type="ChEBI" id="CHEBI:29105"/>
        <label>1</label>
    </ligand>
</feature>
<dbReference type="InterPro" id="IPR008971">
    <property type="entry name" value="HSP40/DnaJ_pept-bd"/>
</dbReference>